<proteinExistence type="predicted"/>
<dbReference type="InterPro" id="IPR001107">
    <property type="entry name" value="Band_7"/>
</dbReference>
<dbReference type="STRING" id="1754190.A0A1Y2AER2"/>
<comment type="caution">
    <text evidence="3">The sequence shown here is derived from an EMBL/GenBank/DDBJ whole genome shotgun (WGS) entry which is preliminary data.</text>
</comment>
<gene>
    <name evidence="3" type="ORF">LY90DRAFT_707600</name>
</gene>
<dbReference type="AlphaFoldDB" id="A0A1Y2AER2"/>
<evidence type="ECO:0000313" key="3">
    <source>
        <dbReference type="EMBL" id="ORY21051.1"/>
    </source>
</evidence>
<evidence type="ECO:0000313" key="4">
    <source>
        <dbReference type="Proteomes" id="UP000193920"/>
    </source>
</evidence>
<feature type="compositionally biased region" description="Low complexity" evidence="1">
    <location>
        <begin position="472"/>
        <end position="509"/>
    </location>
</feature>
<dbReference type="PANTHER" id="PTHR43327">
    <property type="entry name" value="STOMATIN-LIKE PROTEIN 2, MITOCHONDRIAL"/>
    <property type="match status" value="1"/>
</dbReference>
<dbReference type="InterPro" id="IPR050710">
    <property type="entry name" value="Band7/mec-2_domain"/>
</dbReference>
<name>A0A1Y2AER2_9FUNG</name>
<organism evidence="3 4">
    <name type="scientific">Neocallimastix californiae</name>
    <dbReference type="NCBI Taxonomy" id="1754190"/>
    <lineage>
        <taxon>Eukaryota</taxon>
        <taxon>Fungi</taxon>
        <taxon>Fungi incertae sedis</taxon>
        <taxon>Chytridiomycota</taxon>
        <taxon>Chytridiomycota incertae sedis</taxon>
        <taxon>Neocallimastigomycetes</taxon>
        <taxon>Neocallimastigales</taxon>
        <taxon>Neocallimastigaceae</taxon>
        <taxon>Neocallimastix</taxon>
    </lineage>
</organism>
<dbReference type="SUPFAM" id="SSF117892">
    <property type="entry name" value="Band 7/SPFH domain"/>
    <property type="match status" value="1"/>
</dbReference>
<evidence type="ECO:0000256" key="1">
    <source>
        <dbReference type="SAM" id="MobiDB-lite"/>
    </source>
</evidence>
<dbReference type="PANTHER" id="PTHR43327:SF10">
    <property type="entry name" value="STOMATIN-LIKE PROTEIN 2, MITOCHONDRIAL"/>
    <property type="match status" value="1"/>
</dbReference>
<feature type="region of interest" description="Disordered" evidence="1">
    <location>
        <begin position="472"/>
        <end position="518"/>
    </location>
</feature>
<dbReference type="Proteomes" id="UP000193920">
    <property type="component" value="Unassembled WGS sequence"/>
</dbReference>
<dbReference type="Gene3D" id="3.30.479.30">
    <property type="entry name" value="Band 7 domain"/>
    <property type="match status" value="1"/>
</dbReference>
<sequence length="518" mass="59915">MSLNVSVETKTKDNVFVNLVVEVQYRVLANKVYEECYILQDPEQKIKAFVFDLVRIQVPLLDLDDVFSKKDDIAIAIKNELDEKMPEFGYEIIKAQVTDVNPDANVKAVMNEINTAQPLRITATEKDKAIKAMKAKLIEDAVDEDILEVIAKLRQPIIRLFSYTVISNYCPKGNLCTMIKGSIRRKHFSLALTNFRHYKEFNKYNKWNRLNNRHELEFLNVIRNYNKEKSNEDKFIFVTERGNSKFNIDVTDDPVENYKKKKQYIEDLKLIYKKVSVKRQVDDPDGGKKWKKEHPLDAFIVDLIISSENEYCYSNTNIHEKSMEDLNDIPYDLFSKPSIHVGYGNFINHIYERYIANSNNQASDLEKKKAAECLLRAVKNINKFDYTTKPFSLTKLLLQNSSYGKCELIEILRNEEDKLDKISEFIKNNAVSKTEKSKKQIKKIDLAMRKLGYDYMRAPGFDYIFSNNRNNNGENNEGNNGENNEGNNGENNEGNNSGNNDGNNGGNNDRNNDGNDRE</sequence>
<keyword evidence="4" id="KW-1185">Reference proteome</keyword>
<feature type="domain" description="Band 7" evidence="2">
    <location>
        <begin position="2"/>
        <end position="125"/>
    </location>
</feature>
<accession>A0A1Y2AER2</accession>
<dbReference type="Pfam" id="PF01145">
    <property type="entry name" value="Band_7"/>
    <property type="match status" value="1"/>
</dbReference>
<reference evidence="3 4" key="1">
    <citation type="submission" date="2016-08" db="EMBL/GenBank/DDBJ databases">
        <title>A Parts List for Fungal Cellulosomes Revealed by Comparative Genomics.</title>
        <authorList>
            <consortium name="DOE Joint Genome Institute"/>
            <person name="Haitjema C.H."/>
            <person name="Gilmore S.P."/>
            <person name="Henske J.K."/>
            <person name="Solomon K.V."/>
            <person name="De Groot R."/>
            <person name="Kuo A."/>
            <person name="Mondo S.J."/>
            <person name="Salamov A.A."/>
            <person name="Labutti K."/>
            <person name="Zhao Z."/>
            <person name="Chiniquy J."/>
            <person name="Barry K."/>
            <person name="Brewer H.M."/>
            <person name="Purvine S.O."/>
            <person name="Wright A.T."/>
            <person name="Boxma B."/>
            <person name="Van Alen T."/>
            <person name="Hackstein J.H."/>
            <person name="Baker S.E."/>
            <person name="Grigoriev I.V."/>
            <person name="O'Malley M.A."/>
        </authorList>
    </citation>
    <scope>NUCLEOTIDE SEQUENCE [LARGE SCALE GENOMIC DNA]</scope>
    <source>
        <strain evidence="3 4">G1</strain>
    </source>
</reference>
<dbReference type="EMBL" id="MCOG01000273">
    <property type="protein sequence ID" value="ORY21051.1"/>
    <property type="molecule type" value="Genomic_DNA"/>
</dbReference>
<dbReference type="InterPro" id="IPR036013">
    <property type="entry name" value="Band_7/SPFH_dom_sf"/>
</dbReference>
<evidence type="ECO:0000259" key="2">
    <source>
        <dbReference type="Pfam" id="PF01145"/>
    </source>
</evidence>
<protein>
    <recommendedName>
        <fullName evidence="2">Band 7 domain-containing protein</fullName>
    </recommendedName>
</protein>